<accession>A0A1H6BP43</accession>
<dbReference type="Proteomes" id="UP000236731">
    <property type="component" value="Unassembled WGS sequence"/>
</dbReference>
<evidence type="ECO:0000313" key="2">
    <source>
        <dbReference type="Proteomes" id="UP000236731"/>
    </source>
</evidence>
<protein>
    <submittedName>
        <fullName evidence="1">Uncharacterized protein</fullName>
    </submittedName>
</protein>
<dbReference type="AlphaFoldDB" id="A0A1H6BP43"/>
<keyword evidence="2" id="KW-1185">Reference proteome</keyword>
<dbReference type="RefSeq" id="WP_103907314.1">
    <property type="nucleotide sequence ID" value="NZ_CP049246.1"/>
</dbReference>
<evidence type="ECO:0000313" key="1">
    <source>
        <dbReference type="EMBL" id="SEG62463.1"/>
    </source>
</evidence>
<name>A0A1H6BP43_9SPHI</name>
<dbReference type="OrthoDB" id="9868128at2"/>
<reference evidence="2" key="1">
    <citation type="submission" date="2016-10" db="EMBL/GenBank/DDBJ databases">
        <authorList>
            <person name="Varghese N."/>
            <person name="Submissions S."/>
        </authorList>
    </citation>
    <scope>NUCLEOTIDE SEQUENCE [LARGE SCALE GENOMIC DNA]</scope>
    <source>
        <strain evidence="2">DSM 22361</strain>
    </source>
</reference>
<organism evidence="1 2">
    <name type="scientific">Sphingobacterium lactis</name>
    <dbReference type="NCBI Taxonomy" id="797291"/>
    <lineage>
        <taxon>Bacteria</taxon>
        <taxon>Pseudomonadati</taxon>
        <taxon>Bacteroidota</taxon>
        <taxon>Sphingobacteriia</taxon>
        <taxon>Sphingobacteriales</taxon>
        <taxon>Sphingobacteriaceae</taxon>
        <taxon>Sphingobacterium</taxon>
    </lineage>
</organism>
<proteinExistence type="predicted"/>
<gene>
    <name evidence="1" type="ORF">SAMN05421877_11135</name>
</gene>
<sequence length="82" mass="9281">MNTTHLSSTIEVSGNELQFIRKNAPTAFARIVSEALSQDGYPVSRVTVHKELHTIKDKYNHRIIAKSRELLKAISKVEYNGK</sequence>
<dbReference type="EMBL" id="FNUT01000011">
    <property type="protein sequence ID" value="SEG62463.1"/>
    <property type="molecule type" value="Genomic_DNA"/>
</dbReference>